<evidence type="ECO:0000313" key="2">
    <source>
        <dbReference type="Proteomes" id="UP000265520"/>
    </source>
</evidence>
<sequence length="49" mass="5691">VHHKYHEVAVPDDHSEQRKCQVEVLQVLAEGNCSFRTPSIFVPKLSYRL</sequence>
<organism evidence="1 2">
    <name type="scientific">Trifolium medium</name>
    <dbReference type="NCBI Taxonomy" id="97028"/>
    <lineage>
        <taxon>Eukaryota</taxon>
        <taxon>Viridiplantae</taxon>
        <taxon>Streptophyta</taxon>
        <taxon>Embryophyta</taxon>
        <taxon>Tracheophyta</taxon>
        <taxon>Spermatophyta</taxon>
        <taxon>Magnoliopsida</taxon>
        <taxon>eudicotyledons</taxon>
        <taxon>Gunneridae</taxon>
        <taxon>Pentapetalae</taxon>
        <taxon>rosids</taxon>
        <taxon>fabids</taxon>
        <taxon>Fabales</taxon>
        <taxon>Fabaceae</taxon>
        <taxon>Papilionoideae</taxon>
        <taxon>50 kb inversion clade</taxon>
        <taxon>NPAAA clade</taxon>
        <taxon>Hologalegina</taxon>
        <taxon>IRL clade</taxon>
        <taxon>Trifolieae</taxon>
        <taxon>Trifolium</taxon>
    </lineage>
</organism>
<dbReference type="EMBL" id="LXQA010138248">
    <property type="protein sequence ID" value="MCI23858.1"/>
    <property type="molecule type" value="Genomic_DNA"/>
</dbReference>
<dbReference type="Proteomes" id="UP000265520">
    <property type="component" value="Unassembled WGS sequence"/>
</dbReference>
<reference evidence="1 2" key="1">
    <citation type="journal article" date="2018" name="Front. Plant Sci.">
        <title>Red Clover (Trifolium pratense) and Zigzag Clover (T. medium) - A Picture of Genomic Similarities and Differences.</title>
        <authorList>
            <person name="Dluhosova J."/>
            <person name="Istvanek J."/>
            <person name="Nedelnik J."/>
            <person name="Repkova J."/>
        </authorList>
    </citation>
    <scope>NUCLEOTIDE SEQUENCE [LARGE SCALE GENOMIC DNA]</scope>
    <source>
        <strain evidence="2">cv. 10/8</strain>
        <tissue evidence="1">Leaf</tissue>
    </source>
</reference>
<accession>A0A392QI39</accession>
<dbReference type="AlphaFoldDB" id="A0A392QI39"/>
<evidence type="ECO:0000313" key="1">
    <source>
        <dbReference type="EMBL" id="MCI23858.1"/>
    </source>
</evidence>
<keyword evidence="2" id="KW-1185">Reference proteome</keyword>
<comment type="caution">
    <text evidence="1">The sequence shown here is derived from an EMBL/GenBank/DDBJ whole genome shotgun (WGS) entry which is preliminary data.</text>
</comment>
<protein>
    <submittedName>
        <fullName evidence="1">Uncharacterized protein</fullName>
    </submittedName>
</protein>
<name>A0A392QI39_9FABA</name>
<feature type="non-terminal residue" evidence="1">
    <location>
        <position position="1"/>
    </location>
</feature>
<proteinExistence type="predicted"/>